<sequence length="1383" mass="140510">MINRSLTLLRTALLALLVCLSVGPAAIAQDANDDGQGFLTRKIQDLLSGAGRQVSISGFTGALSSSARMARLSIADDEGVWLELNNAELDWSRTALLRGRLQVQKLSAESITLYRLPKSDPKSTSPEASGFSIPDLPVAINIDEINIAKFDLKEPVIGQAAVISLTGRAALADGGLDAALDILRQDKDGQVKLSANYDPEQGQLAVDIGVQEPEGGIVASLMNLPGRPSVDMTIAGTGPLDDYKAEMLLDTDGERRLTGTVSLSGRDDGGREFALQVGGDLTPLAAPDYREFLGTDIGFVATGTRAANGAIDLQLLRLSSAALNIQGKLAMDENAKPASFDLRGTLASPAGEERVDLPFASGVSLASATMNFTYDRSTSNDMSGQIEALSPTSSGFAAEKLVLSLSGPLNETGTSRAVIGFDATGLSATDPAVAQALGDQITGSAAVVFGSGPVRVEDLKVDGKALTLAGSLNFTPNEGQAQFDLAANAKLKDLAAFSSLSGLSLQGQADLDMNLELQLPAGTAKLTATGSGTNIRTGIAQADALLTTPVQLELDVDRGEQGITLNNLILGTEALRLTGQGRLGSKDGAITYNLHLADAGLLTGADAGPVDVSGAISQGTDGLRVTAKGGGQDLALGIAPVDALLAGGLDLDVSLLRPTEGPMQLERALIQSDALRLNASGAIDPAAMALDVDARLANSAVFTGGKAGPLTLAGQVRTEEGGVIHAILSGGGANIGTGIAAVDALLNGQTDINADVLVDGGLITIKRADVTTPGLTTKATGTMQDGDLALDLTASLPNSAAPLGGRAGPLTLSANVTGSNGGYQITANGSGQSIGIGNPQIDSLFRGETSLVANVGMAADGTIKINEARLSSTAVSASASGTVANGAPDVSFTARLDNIARLVDGLSGPLSLDGTAKPGPNGATTLNVTADGPAGANARIAGDVLMPNGAVNLTIKGAAPLGLANSFIAPRSVSGPASFDLAMNGQPGLAALNGQISLDNARLVAPTLGQVIDGISGRVTLSGGQANLDLRATPSEGGQITIAGPIGLAAPYRAGLNVALNNVIATQAGLATTRLNGQIKIDGGLTGGGTISGRIGLSDTEVRLSSGGFGGQEAIPDIRHIDEPRASRLTRERAGLIGDDSKSDSGSGSASGGLNLNLLVATDTSVFIRGRGLDAELRGQLQLLGTTSSVEPVGEFDLVRGRLNILTKRLELTDGSVRLAGGFEPIIHFVATSQSGSYTVSIAIDGTAADPEVTFSSNPGLPEDEILSQLFFGRGIDTLSALQAARLAAAVATLTGSGQGGVLDKIRSSTGLDDLDISTTQDGQTSLKAGKYINENVYTETEVTGDGETSLSINLDLSNTVKAKGAVKTDGETSLGIFFEKDY</sequence>
<proteinExistence type="predicted"/>
<dbReference type="KEGG" id="pshq:F3W81_00605"/>
<evidence type="ECO:0000256" key="2">
    <source>
        <dbReference type="ARBA" id="ARBA00022692"/>
    </source>
</evidence>
<dbReference type="GO" id="GO:0005886">
    <property type="term" value="C:plasma membrane"/>
    <property type="evidence" value="ECO:0007669"/>
    <property type="project" value="InterPro"/>
</dbReference>
<evidence type="ECO:0000313" key="7">
    <source>
        <dbReference type="EMBL" id="QOL79466.1"/>
    </source>
</evidence>
<evidence type="ECO:0000259" key="6">
    <source>
        <dbReference type="Pfam" id="PF04357"/>
    </source>
</evidence>
<evidence type="ECO:0000256" key="5">
    <source>
        <dbReference type="SAM" id="SignalP"/>
    </source>
</evidence>
<comment type="subcellular location">
    <subcellularLocation>
        <location evidence="1">Membrane</location>
        <topology evidence="1">Single-pass membrane protein</topology>
    </subcellularLocation>
</comment>
<dbReference type="RefSeq" id="WP_193081650.1">
    <property type="nucleotide sequence ID" value="NZ_CP045201.1"/>
</dbReference>
<evidence type="ECO:0000256" key="4">
    <source>
        <dbReference type="ARBA" id="ARBA00023136"/>
    </source>
</evidence>
<dbReference type="EMBL" id="CP045201">
    <property type="protein sequence ID" value="QOL79466.1"/>
    <property type="molecule type" value="Genomic_DNA"/>
</dbReference>
<accession>A0A7L9WJE1</accession>
<reference evidence="7 8" key="1">
    <citation type="submission" date="2019-10" db="EMBL/GenBank/DDBJ databases">
        <title>Pseudopuniceibacterium sp. HQ09 islated from Antarctica.</title>
        <authorList>
            <person name="Liao L."/>
            <person name="Su S."/>
            <person name="Chen B."/>
            <person name="Yu Y."/>
        </authorList>
    </citation>
    <scope>NUCLEOTIDE SEQUENCE [LARGE SCALE GENOMIC DNA]</scope>
    <source>
        <strain evidence="7 8">HQ09</strain>
    </source>
</reference>
<protein>
    <recommendedName>
        <fullName evidence="6">Translocation and assembly module TamB C-terminal domain-containing protein</fullName>
    </recommendedName>
</protein>
<dbReference type="PANTHER" id="PTHR36985:SF1">
    <property type="entry name" value="TRANSLOCATION AND ASSEMBLY MODULE SUBUNIT TAMB"/>
    <property type="match status" value="1"/>
</dbReference>
<keyword evidence="8" id="KW-1185">Reference proteome</keyword>
<evidence type="ECO:0000256" key="3">
    <source>
        <dbReference type="ARBA" id="ARBA00022989"/>
    </source>
</evidence>
<dbReference type="PANTHER" id="PTHR36985">
    <property type="entry name" value="TRANSLOCATION AND ASSEMBLY MODULE SUBUNIT TAMB"/>
    <property type="match status" value="1"/>
</dbReference>
<gene>
    <name evidence="7" type="ORF">F3W81_00605</name>
</gene>
<feature type="signal peptide" evidence="5">
    <location>
        <begin position="1"/>
        <end position="28"/>
    </location>
</feature>
<keyword evidence="3" id="KW-1133">Transmembrane helix</keyword>
<feature type="chain" id="PRO_5032752143" description="Translocation and assembly module TamB C-terminal domain-containing protein" evidence="5">
    <location>
        <begin position="29"/>
        <end position="1383"/>
    </location>
</feature>
<dbReference type="InterPro" id="IPR007452">
    <property type="entry name" value="TamB_C"/>
</dbReference>
<keyword evidence="5" id="KW-0732">Signal</keyword>
<keyword evidence="2" id="KW-0812">Transmembrane</keyword>
<name>A0A7L9WJE1_9RHOB</name>
<dbReference type="GO" id="GO:0009306">
    <property type="term" value="P:protein secretion"/>
    <property type="evidence" value="ECO:0007669"/>
    <property type="project" value="InterPro"/>
</dbReference>
<evidence type="ECO:0000256" key="1">
    <source>
        <dbReference type="ARBA" id="ARBA00004167"/>
    </source>
</evidence>
<feature type="domain" description="Translocation and assembly module TamB C-terminal" evidence="6">
    <location>
        <begin position="1031"/>
        <end position="1383"/>
    </location>
</feature>
<dbReference type="Pfam" id="PF04357">
    <property type="entry name" value="TamB"/>
    <property type="match status" value="1"/>
</dbReference>
<evidence type="ECO:0000313" key="8">
    <source>
        <dbReference type="Proteomes" id="UP000594118"/>
    </source>
</evidence>
<organism evidence="7 8">
    <name type="scientific">Pseudooceanicola spongiae</name>
    <dbReference type="NCBI Taxonomy" id="2613965"/>
    <lineage>
        <taxon>Bacteria</taxon>
        <taxon>Pseudomonadati</taxon>
        <taxon>Pseudomonadota</taxon>
        <taxon>Alphaproteobacteria</taxon>
        <taxon>Rhodobacterales</taxon>
        <taxon>Paracoccaceae</taxon>
        <taxon>Pseudooceanicola</taxon>
    </lineage>
</organism>
<dbReference type="Proteomes" id="UP000594118">
    <property type="component" value="Chromosome"/>
</dbReference>
<keyword evidence="4" id="KW-0472">Membrane</keyword>